<keyword evidence="1" id="KW-0812">Transmembrane</keyword>
<reference evidence="2 3" key="1">
    <citation type="submission" date="2014-10" db="EMBL/GenBank/DDBJ databases">
        <title>Draft genome sequence of Actinoplanes utahensis NRRL 12052.</title>
        <authorList>
            <person name="Velasco-Bucheli B."/>
            <person name="del Cerro C."/>
            <person name="Hormigo D."/>
            <person name="Garcia J.L."/>
            <person name="Acebal C."/>
            <person name="Arroyo M."/>
            <person name="de la Mata I."/>
        </authorList>
    </citation>
    <scope>NUCLEOTIDE SEQUENCE [LARGE SCALE GENOMIC DNA]</scope>
    <source>
        <strain evidence="2 3">NRRL 12052</strain>
    </source>
</reference>
<feature type="transmembrane region" description="Helical" evidence="1">
    <location>
        <begin position="147"/>
        <end position="164"/>
    </location>
</feature>
<dbReference type="OrthoDB" id="8478704at2"/>
<dbReference type="RefSeq" id="WP_043527247.1">
    <property type="nucleotide sequence ID" value="NZ_BAABKU010000027.1"/>
</dbReference>
<sequence length="323" mass="34803">MKRMSGGVPPALVVLLVAPFFGEVLSTATPPLDLILPWRFPVVVALYGCGALLCREIAHRFKLGLPGLCLLAAAYAVYEEGLVDRFWFDPRYWADVGVGSYSEVWHTNLLIASHLTVFHVAVSVCSSVLVVEWLFPAHRNQPWTGRRGRTLAGLALLGVLPLTYTDFARVPAGQMLAAGGLCLLLIAAAFLIPRRRRPPRAVIREPRRRLVGLIAFAGTAAHFVLVYTVPSTGLAWPAGMVVTLAPVAAAALLINRLAAGDGAYGPDGLWAVTGIVAFFLMLDALVGLGGRYDLTAGALATTLAFWSLHRSLHRRKVPSHACR</sequence>
<organism evidence="2 3">
    <name type="scientific">Actinoplanes utahensis</name>
    <dbReference type="NCBI Taxonomy" id="1869"/>
    <lineage>
        <taxon>Bacteria</taxon>
        <taxon>Bacillati</taxon>
        <taxon>Actinomycetota</taxon>
        <taxon>Actinomycetes</taxon>
        <taxon>Micromonosporales</taxon>
        <taxon>Micromonosporaceae</taxon>
        <taxon>Actinoplanes</taxon>
    </lineage>
</organism>
<gene>
    <name evidence="2" type="ORF">MB27_22255</name>
</gene>
<feature type="transmembrane region" description="Helical" evidence="1">
    <location>
        <begin position="61"/>
        <end position="78"/>
    </location>
</feature>
<accession>A0A0A6UKE4</accession>
<keyword evidence="1" id="KW-1133">Transmembrane helix</keyword>
<evidence type="ECO:0000313" key="2">
    <source>
        <dbReference type="EMBL" id="KHD75548.1"/>
    </source>
</evidence>
<keyword evidence="3" id="KW-1185">Reference proteome</keyword>
<name>A0A0A6UKE4_ACTUT</name>
<dbReference type="AlphaFoldDB" id="A0A0A6UKE4"/>
<feature type="transmembrane region" description="Helical" evidence="1">
    <location>
        <begin position="269"/>
        <end position="288"/>
    </location>
</feature>
<protein>
    <submittedName>
        <fullName evidence="2">Uncharacterized protein</fullName>
    </submittedName>
</protein>
<feature type="transmembrane region" description="Helical" evidence="1">
    <location>
        <begin position="111"/>
        <end position="135"/>
    </location>
</feature>
<feature type="transmembrane region" description="Helical" evidence="1">
    <location>
        <begin position="36"/>
        <end position="54"/>
    </location>
</feature>
<feature type="transmembrane region" description="Helical" evidence="1">
    <location>
        <begin position="170"/>
        <end position="190"/>
    </location>
</feature>
<dbReference type="Proteomes" id="UP000054537">
    <property type="component" value="Unassembled WGS sequence"/>
</dbReference>
<feature type="transmembrane region" description="Helical" evidence="1">
    <location>
        <begin position="210"/>
        <end position="229"/>
    </location>
</feature>
<proteinExistence type="predicted"/>
<dbReference type="EMBL" id="JRTT01000026">
    <property type="protein sequence ID" value="KHD75548.1"/>
    <property type="molecule type" value="Genomic_DNA"/>
</dbReference>
<comment type="caution">
    <text evidence="2">The sequence shown here is derived from an EMBL/GenBank/DDBJ whole genome shotgun (WGS) entry which is preliminary data.</text>
</comment>
<evidence type="ECO:0000313" key="3">
    <source>
        <dbReference type="Proteomes" id="UP000054537"/>
    </source>
</evidence>
<feature type="transmembrane region" description="Helical" evidence="1">
    <location>
        <begin position="235"/>
        <end position="257"/>
    </location>
</feature>
<evidence type="ECO:0000256" key="1">
    <source>
        <dbReference type="SAM" id="Phobius"/>
    </source>
</evidence>
<keyword evidence="1" id="KW-0472">Membrane</keyword>